<reference evidence="3 4" key="1">
    <citation type="journal article" date="2022" name="Nat. Genet.">
        <title>Improved pea reference genome and pan-genome highlight genomic features and evolutionary characteristics.</title>
        <authorList>
            <person name="Yang T."/>
            <person name="Liu R."/>
            <person name="Luo Y."/>
            <person name="Hu S."/>
            <person name="Wang D."/>
            <person name="Wang C."/>
            <person name="Pandey M.K."/>
            <person name="Ge S."/>
            <person name="Xu Q."/>
            <person name="Li N."/>
            <person name="Li G."/>
            <person name="Huang Y."/>
            <person name="Saxena R.K."/>
            <person name="Ji Y."/>
            <person name="Li M."/>
            <person name="Yan X."/>
            <person name="He Y."/>
            <person name="Liu Y."/>
            <person name="Wang X."/>
            <person name="Xiang C."/>
            <person name="Varshney R.K."/>
            <person name="Ding H."/>
            <person name="Gao S."/>
            <person name="Zong X."/>
        </authorList>
    </citation>
    <scope>NUCLEOTIDE SEQUENCE [LARGE SCALE GENOMIC DNA]</scope>
    <source>
        <strain evidence="3 4">cv. Zhongwan 6</strain>
    </source>
</reference>
<feature type="domain" description="Retroviral polymerase SH3-like" evidence="2">
    <location>
        <begin position="166"/>
        <end position="225"/>
    </location>
</feature>
<feature type="region of interest" description="Disordered" evidence="1">
    <location>
        <begin position="72"/>
        <end position="102"/>
    </location>
</feature>
<feature type="compositionally biased region" description="Low complexity" evidence="1">
    <location>
        <begin position="72"/>
        <end position="88"/>
    </location>
</feature>
<feature type="compositionally biased region" description="Polar residues" evidence="1">
    <location>
        <begin position="89"/>
        <end position="102"/>
    </location>
</feature>
<dbReference type="InterPro" id="IPR057670">
    <property type="entry name" value="SH3_retrovirus"/>
</dbReference>
<organism evidence="3 4">
    <name type="scientific">Pisum sativum</name>
    <name type="common">Garden pea</name>
    <name type="synonym">Lathyrus oleraceus</name>
    <dbReference type="NCBI Taxonomy" id="3888"/>
    <lineage>
        <taxon>Eukaryota</taxon>
        <taxon>Viridiplantae</taxon>
        <taxon>Streptophyta</taxon>
        <taxon>Embryophyta</taxon>
        <taxon>Tracheophyta</taxon>
        <taxon>Spermatophyta</taxon>
        <taxon>Magnoliopsida</taxon>
        <taxon>eudicotyledons</taxon>
        <taxon>Gunneridae</taxon>
        <taxon>Pentapetalae</taxon>
        <taxon>rosids</taxon>
        <taxon>fabids</taxon>
        <taxon>Fabales</taxon>
        <taxon>Fabaceae</taxon>
        <taxon>Papilionoideae</taxon>
        <taxon>50 kb inversion clade</taxon>
        <taxon>NPAAA clade</taxon>
        <taxon>Hologalegina</taxon>
        <taxon>IRL clade</taxon>
        <taxon>Fabeae</taxon>
        <taxon>Lathyrus</taxon>
    </lineage>
</organism>
<dbReference type="AlphaFoldDB" id="A0A9D5A1T5"/>
<evidence type="ECO:0000313" key="3">
    <source>
        <dbReference type="EMBL" id="KAI5390968.1"/>
    </source>
</evidence>
<evidence type="ECO:0000259" key="2">
    <source>
        <dbReference type="Pfam" id="PF25597"/>
    </source>
</evidence>
<accession>A0A9D5A1T5</accession>
<evidence type="ECO:0000256" key="1">
    <source>
        <dbReference type="SAM" id="MobiDB-lite"/>
    </source>
</evidence>
<protein>
    <recommendedName>
        <fullName evidence="2">Retroviral polymerase SH3-like domain-containing protein</fullName>
    </recommendedName>
</protein>
<gene>
    <name evidence="3" type="ORF">KIW84_076001</name>
</gene>
<name>A0A9D5A1T5_PEA</name>
<dbReference type="Pfam" id="PF25597">
    <property type="entry name" value="SH3_retrovirus"/>
    <property type="match status" value="1"/>
</dbReference>
<dbReference type="EMBL" id="JAMSHJ010000007">
    <property type="protein sequence ID" value="KAI5390968.1"/>
    <property type="molecule type" value="Genomic_DNA"/>
</dbReference>
<evidence type="ECO:0000313" key="4">
    <source>
        <dbReference type="Proteomes" id="UP001058974"/>
    </source>
</evidence>
<comment type="caution">
    <text evidence="3">The sequence shown here is derived from an EMBL/GenBank/DDBJ whole genome shotgun (WGS) entry which is preliminary data.</text>
</comment>
<sequence>MATSNVVSNVYHTSQEENSSIGAYSFHHGRRRFNHGRGRNTTVNRPTCQLCGKYRHSVTTCWYRFDENFMPSSTSSTSANPAKTSNSTRESTQETSHGSQTMAMTATTSRLYAYTQEYSLPSELESQAWFTDSDRLPTSSLTKVDSPFHALYGKQPDYTSLKVFRCSCFPLLRPYNKHKFQLRSQECVYLGVSSKHREFKCLSKKGKIFISKDFTFNEGSFPFPKLFVKESMPSNSHTTNYNYGSTSAPFMPIIVSLVHIPTISLKSLLVTNDIVSSHSIVPNYTDQSPLNDKNTNQKSDHLGFVLSPNRLISESRSSHSATAPYVISQSSNTLNLVNVLVSNHSHELSNSSFSSTTPIVFSYPKDNTHIELSIQNNNPEGHIYDSNWGLSNYPEGSNQLEYLTSSAHNPEENVCEQQTKTQ</sequence>
<dbReference type="Gramene" id="Psat07G0600100-T1">
    <property type="protein sequence ID" value="KAI5390968.1"/>
    <property type="gene ID" value="KIW84_076001"/>
</dbReference>
<dbReference type="Proteomes" id="UP001058974">
    <property type="component" value="Chromosome 7"/>
</dbReference>
<keyword evidence="4" id="KW-1185">Reference proteome</keyword>
<proteinExistence type="predicted"/>